<feature type="domain" description="MoaB/Mog" evidence="2">
    <location>
        <begin position="4"/>
        <end position="169"/>
    </location>
</feature>
<comment type="caution">
    <text evidence="3">The sequence shown here is derived from an EMBL/GenBank/DDBJ whole genome shotgun (WGS) entry which is preliminary data.</text>
</comment>
<proteinExistence type="inferred from homology"/>
<dbReference type="InterPro" id="IPR050101">
    <property type="entry name" value="CinA"/>
</dbReference>
<organism evidence="3 4">
    <name type="scientific">Oryzomonas rubra</name>
    <dbReference type="NCBI Taxonomy" id="2509454"/>
    <lineage>
        <taxon>Bacteria</taxon>
        <taxon>Pseudomonadati</taxon>
        <taxon>Thermodesulfobacteriota</taxon>
        <taxon>Desulfuromonadia</taxon>
        <taxon>Geobacterales</taxon>
        <taxon>Geobacteraceae</taxon>
        <taxon>Oryzomonas</taxon>
    </lineage>
</organism>
<comment type="similarity">
    <text evidence="1">Belongs to the CinA family.</text>
</comment>
<dbReference type="NCBIfam" id="TIGR00200">
    <property type="entry name" value="cinA_nterm"/>
    <property type="match status" value="1"/>
</dbReference>
<dbReference type="InterPro" id="IPR008136">
    <property type="entry name" value="CinA_C"/>
</dbReference>
<reference evidence="3 4" key="1">
    <citation type="submission" date="2019-04" db="EMBL/GenBank/DDBJ databases">
        <title>Geobacter ruber sp. nov., ferric-reducing bacteria isolated from paddy soil.</title>
        <authorList>
            <person name="Xu Z."/>
            <person name="Masuda Y."/>
            <person name="Itoh H."/>
            <person name="Senoo K."/>
        </authorList>
    </citation>
    <scope>NUCLEOTIDE SEQUENCE [LARGE SCALE GENOMIC DNA]</scope>
    <source>
        <strain evidence="3 4">Red88</strain>
    </source>
</reference>
<name>A0A5A9XFG7_9BACT</name>
<dbReference type="CDD" id="cd00885">
    <property type="entry name" value="cinA"/>
    <property type="match status" value="1"/>
</dbReference>
<evidence type="ECO:0000259" key="2">
    <source>
        <dbReference type="SMART" id="SM00852"/>
    </source>
</evidence>
<dbReference type="HAMAP" id="MF_00226_B">
    <property type="entry name" value="CinA_B"/>
    <property type="match status" value="1"/>
</dbReference>
<dbReference type="PIRSF" id="PIRSF006728">
    <property type="entry name" value="CinA"/>
    <property type="match status" value="1"/>
</dbReference>
<dbReference type="PANTHER" id="PTHR13939">
    <property type="entry name" value="NICOTINAMIDE-NUCLEOTIDE AMIDOHYDROLASE PNCC"/>
    <property type="match status" value="1"/>
</dbReference>
<dbReference type="Pfam" id="PF00994">
    <property type="entry name" value="MoCF_biosynth"/>
    <property type="match status" value="1"/>
</dbReference>
<dbReference type="Proteomes" id="UP000324298">
    <property type="component" value="Unassembled WGS sequence"/>
</dbReference>
<dbReference type="InterPro" id="IPR036425">
    <property type="entry name" value="MoaB/Mog-like_dom_sf"/>
</dbReference>
<dbReference type="EMBL" id="SRSD01000005">
    <property type="protein sequence ID" value="KAA0891620.1"/>
    <property type="molecule type" value="Genomic_DNA"/>
</dbReference>
<dbReference type="Gene3D" id="3.90.950.20">
    <property type="entry name" value="CinA-like"/>
    <property type="match status" value="1"/>
</dbReference>
<sequence length="416" mass="43948">MRVSTLSIGSELICGEVTDTNAGRIAELLLGCGLRVLRHMVVGDSEPDIGEALNELALKSDAVIVTGGLGPTVDDVTALAAAHATGRRLVVNEELKEHIRSFTAKLGGGHASDRQAMIPTKSTIIPNPTGTACGFHFIHGGCFFFFLPGVPSEMEPMLSDTVLPFLCERVMHKKVILSSFQNVYGLSEPEVDGLLKGAFSGNHAVQMSICVTFPWIRVTLRADGDTETAARTRLQDAVELVRERLGAAIFSEGHETMEQVVAGLFGRRGLTLALAESCTGGLIAKRLTDVPGSSAFFLEGAVTYSNAAKQRLLGVPQEVLDTRGAVSSECAVAMATGMRAAAESAVGLAVTGIAGPDGGTADKPVGTVFISLATPDGCWTKGFRFGGNREDVRTLTAWTALDWVRRYLADGSPFPV</sequence>
<dbReference type="RefSeq" id="WP_149307319.1">
    <property type="nucleotide sequence ID" value="NZ_SRSD01000005.1"/>
</dbReference>
<dbReference type="AlphaFoldDB" id="A0A5A9XFG7"/>
<keyword evidence="4" id="KW-1185">Reference proteome</keyword>
<dbReference type="NCBIfam" id="TIGR00199">
    <property type="entry name" value="PncC_domain"/>
    <property type="match status" value="1"/>
</dbReference>
<dbReference type="InterPro" id="IPR008135">
    <property type="entry name" value="Competence-induced_CinA"/>
</dbReference>
<protein>
    <recommendedName>
        <fullName evidence="1">CinA-like protein</fullName>
    </recommendedName>
</protein>
<dbReference type="Gene3D" id="3.40.980.10">
    <property type="entry name" value="MoaB/Mog-like domain"/>
    <property type="match status" value="1"/>
</dbReference>
<dbReference type="OrthoDB" id="9801454at2"/>
<dbReference type="InterPro" id="IPR001453">
    <property type="entry name" value="MoaB/Mog_dom"/>
</dbReference>
<accession>A0A5A9XFG7</accession>
<dbReference type="InterPro" id="IPR036653">
    <property type="entry name" value="CinA-like_C"/>
</dbReference>
<dbReference type="SUPFAM" id="SSF53218">
    <property type="entry name" value="Molybdenum cofactor biosynthesis proteins"/>
    <property type="match status" value="1"/>
</dbReference>
<evidence type="ECO:0000313" key="3">
    <source>
        <dbReference type="EMBL" id="KAA0891620.1"/>
    </source>
</evidence>
<evidence type="ECO:0000256" key="1">
    <source>
        <dbReference type="HAMAP-Rule" id="MF_00226"/>
    </source>
</evidence>
<dbReference type="Pfam" id="PF02464">
    <property type="entry name" value="CinA"/>
    <property type="match status" value="1"/>
</dbReference>
<dbReference type="PANTHER" id="PTHR13939:SF0">
    <property type="entry name" value="NMN AMIDOHYDROLASE-LIKE PROTEIN YFAY"/>
    <property type="match status" value="1"/>
</dbReference>
<dbReference type="SUPFAM" id="SSF142433">
    <property type="entry name" value="CinA-like"/>
    <property type="match status" value="1"/>
</dbReference>
<evidence type="ECO:0000313" key="4">
    <source>
        <dbReference type="Proteomes" id="UP000324298"/>
    </source>
</evidence>
<dbReference type="SMART" id="SM00852">
    <property type="entry name" value="MoCF_biosynth"/>
    <property type="match status" value="1"/>
</dbReference>
<gene>
    <name evidence="3" type="ORF">ET418_09220</name>
</gene>
<dbReference type="NCBIfam" id="NF001813">
    <property type="entry name" value="PRK00549.1"/>
    <property type="match status" value="1"/>
</dbReference>